<dbReference type="CDD" id="cd00118">
    <property type="entry name" value="LysM"/>
    <property type="match status" value="1"/>
</dbReference>
<dbReference type="Gene3D" id="3.30.70.60">
    <property type="match status" value="1"/>
</dbReference>
<dbReference type="Gene3D" id="3.10.350.10">
    <property type="entry name" value="LysM domain"/>
    <property type="match status" value="1"/>
</dbReference>
<reference evidence="2 3" key="1">
    <citation type="submission" date="2018-03" db="EMBL/GenBank/DDBJ databases">
        <title>Genomic Encyclopedia of Type Strains, Phase III (KMG-III): the genomes of soil and plant-associated and newly described type strains.</title>
        <authorList>
            <person name="Whitman W."/>
        </authorList>
    </citation>
    <scope>NUCLEOTIDE SEQUENCE [LARGE SCALE GENOMIC DNA]</scope>
    <source>
        <strain evidence="2 3">CGMCC 1.12259</strain>
    </source>
</reference>
<feature type="domain" description="LysM" evidence="1">
    <location>
        <begin position="272"/>
        <end position="318"/>
    </location>
</feature>
<dbReference type="SMART" id="SM00257">
    <property type="entry name" value="LysM"/>
    <property type="match status" value="1"/>
</dbReference>
<proteinExistence type="predicted"/>
<organism evidence="2 3">
    <name type="scientific">Planomicrobium soli</name>
    <dbReference type="NCBI Taxonomy" id="1176648"/>
    <lineage>
        <taxon>Bacteria</taxon>
        <taxon>Bacillati</taxon>
        <taxon>Bacillota</taxon>
        <taxon>Bacilli</taxon>
        <taxon>Bacillales</taxon>
        <taxon>Caryophanaceae</taxon>
        <taxon>Planomicrobium</taxon>
    </lineage>
</organism>
<sequence length="322" mass="35296">MSSMSKRQKEMALIVLAGVFLLVLSAYSYFVQYAPAKEARLQAEQTLSSEREVLMALQTQLKEVPEGEKIPTSELQQKVSIEPLSELIVLQIEQAELLSNSLVKNIAIAEAPVVLPVPVEGLENLQEVKTTVAIEVVDYKSITKFIEEIEAMDRIMIVDSIDFGANQEVTAADQERENLEVSLSFSAYFRPDLIALADTLPKVDAPAPARKINPLPQNDGTKFADTEEEPVVVEEPDVNVDVEVNVEDDASAAATPSVQTPNPNVAGVQTAAMHKVVKGDTLFSIAIKYYNTKDGLEWIRQANNMTGETVMAGQTLTIPKRP</sequence>
<dbReference type="Proteomes" id="UP000242682">
    <property type="component" value="Unassembled WGS sequence"/>
</dbReference>
<dbReference type="RefSeq" id="WP_106533824.1">
    <property type="nucleotide sequence ID" value="NZ_PYAT01000008.1"/>
</dbReference>
<evidence type="ECO:0000313" key="2">
    <source>
        <dbReference type="EMBL" id="PSL35143.1"/>
    </source>
</evidence>
<dbReference type="InterPro" id="IPR018392">
    <property type="entry name" value="LysM"/>
</dbReference>
<comment type="caution">
    <text evidence="2">The sequence shown here is derived from an EMBL/GenBank/DDBJ whole genome shotgun (WGS) entry which is preliminary data.</text>
</comment>
<dbReference type="SUPFAM" id="SSF54106">
    <property type="entry name" value="LysM domain"/>
    <property type="match status" value="1"/>
</dbReference>
<dbReference type="OrthoDB" id="2427034at2"/>
<dbReference type="Pfam" id="PF01476">
    <property type="entry name" value="LysM"/>
    <property type="match status" value="1"/>
</dbReference>
<dbReference type="InterPro" id="IPR014717">
    <property type="entry name" value="Transl_elong_EF1B/ribsomal_bS6"/>
</dbReference>
<dbReference type="AlphaFoldDB" id="A0A2P8GME9"/>
<dbReference type="EMBL" id="PYAT01000008">
    <property type="protein sequence ID" value="PSL35143.1"/>
    <property type="molecule type" value="Genomic_DNA"/>
</dbReference>
<gene>
    <name evidence="2" type="ORF">B0H99_10845</name>
</gene>
<evidence type="ECO:0000259" key="1">
    <source>
        <dbReference type="PROSITE" id="PS51782"/>
    </source>
</evidence>
<dbReference type="PROSITE" id="PS51782">
    <property type="entry name" value="LYSM"/>
    <property type="match status" value="1"/>
</dbReference>
<protein>
    <submittedName>
        <fullName evidence="2">Type IV pilus assembly protein PilO</fullName>
    </submittedName>
</protein>
<dbReference type="InterPro" id="IPR036779">
    <property type="entry name" value="LysM_dom_sf"/>
</dbReference>
<name>A0A2P8GME9_9BACL</name>
<evidence type="ECO:0000313" key="3">
    <source>
        <dbReference type="Proteomes" id="UP000242682"/>
    </source>
</evidence>
<accession>A0A2P8GME9</accession>
<keyword evidence="3" id="KW-1185">Reference proteome</keyword>